<evidence type="ECO:0008006" key="6">
    <source>
        <dbReference type="Google" id="ProtNLM"/>
    </source>
</evidence>
<dbReference type="GO" id="GO:0043626">
    <property type="term" value="C:PCNA complex"/>
    <property type="evidence" value="ECO:0007669"/>
    <property type="project" value="TreeGrafter"/>
</dbReference>
<comment type="similarity">
    <text evidence="1">Belongs to the PCNA family.</text>
</comment>
<keyword evidence="2" id="KW-0238">DNA-binding</keyword>
<dbReference type="Pfam" id="PF02747">
    <property type="entry name" value="PCNA_C"/>
    <property type="match status" value="1"/>
</dbReference>
<evidence type="ECO:0000259" key="3">
    <source>
        <dbReference type="Pfam" id="PF00705"/>
    </source>
</evidence>
<dbReference type="Pfam" id="PF00705">
    <property type="entry name" value="PCNA_N"/>
    <property type="match status" value="1"/>
</dbReference>
<organism evidence="5">
    <name type="scientific">viral metagenome</name>
    <dbReference type="NCBI Taxonomy" id="1070528"/>
    <lineage>
        <taxon>unclassified sequences</taxon>
        <taxon>metagenomes</taxon>
        <taxon>organismal metagenomes</taxon>
    </lineage>
</organism>
<proteinExistence type="inferred from homology"/>
<feature type="domain" description="Proliferating cell nuclear antigen PCNA N-terminal" evidence="3">
    <location>
        <begin position="21"/>
        <end position="142"/>
    </location>
</feature>
<evidence type="ECO:0000256" key="1">
    <source>
        <dbReference type="ARBA" id="ARBA00010462"/>
    </source>
</evidence>
<dbReference type="CDD" id="cd00577">
    <property type="entry name" value="PCNA"/>
    <property type="match status" value="1"/>
</dbReference>
<dbReference type="InterPro" id="IPR046938">
    <property type="entry name" value="DNA_clamp_sf"/>
</dbReference>
<dbReference type="PANTHER" id="PTHR11352">
    <property type="entry name" value="PROLIFERATING CELL NUCLEAR ANTIGEN"/>
    <property type="match status" value="1"/>
</dbReference>
<dbReference type="GO" id="GO:0030337">
    <property type="term" value="F:DNA polymerase processivity factor activity"/>
    <property type="evidence" value="ECO:0007669"/>
    <property type="project" value="InterPro"/>
</dbReference>
<evidence type="ECO:0000313" key="5">
    <source>
        <dbReference type="EMBL" id="QHU35125.1"/>
    </source>
</evidence>
<dbReference type="Gene3D" id="3.70.10.10">
    <property type="match status" value="1"/>
</dbReference>
<accession>A0A6C0LYL5</accession>
<dbReference type="PRINTS" id="PR00339">
    <property type="entry name" value="PCNACYCLIN"/>
</dbReference>
<dbReference type="InterPro" id="IPR000730">
    <property type="entry name" value="Pr_cel_nuc_antig"/>
</dbReference>
<dbReference type="GO" id="GO:0006272">
    <property type="term" value="P:leading strand elongation"/>
    <property type="evidence" value="ECO:0007669"/>
    <property type="project" value="TreeGrafter"/>
</dbReference>
<evidence type="ECO:0000256" key="2">
    <source>
        <dbReference type="ARBA" id="ARBA00023125"/>
    </source>
</evidence>
<evidence type="ECO:0000259" key="4">
    <source>
        <dbReference type="Pfam" id="PF02747"/>
    </source>
</evidence>
<feature type="domain" description="Proliferating cell nuclear antigen PCNA C-terminal" evidence="4">
    <location>
        <begin position="149"/>
        <end position="273"/>
    </location>
</feature>
<dbReference type="GO" id="GO:0003677">
    <property type="term" value="F:DNA binding"/>
    <property type="evidence" value="ECO:0007669"/>
    <property type="project" value="UniProtKB-KW"/>
</dbReference>
<reference evidence="5" key="1">
    <citation type="journal article" date="2020" name="Nature">
        <title>Giant virus diversity and host interactions through global metagenomics.</title>
        <authorList>
            <person name="Schulz F."/>
            <person name="Roux S."/>
            <person name="Paez-Espino D."/>
            <person name="Jungbluth S."/>
            <person name="Walsh D.A."/>
            <person name="Denef V.J."/>
            <person name="McMahon K.D."/>
            <person name="Konstantinidis K.T."/>
            <person name="Eloe-Fadrosh E.A."/>
            <person name="Kyrpides N.C."/>
            <person name="Woyke T."/>
        </authorList>
    </citation>
    <scope>NUCLEOTIDE SEQUENCE</scope>
    <source>
        <strain evidence="5">GVMAG-S-1017745-26</strain>
    </source>
</reference>
<dbReference type="SUPFAM" id="SSF55979">
    <property type="entry name" value="DNA clamp"/>
    <property type="match status" value="2"/>
</dbReference>
<dbReference type="GO" id="GO:0006298">
    <property type="term" value="P:mismatch repair"/>
    <property type="evidence" value="ECO:0007669"/>
    <property type="project" value="TreeGrafter"/>
</dbReference>
<dbReference type="InterPro" id="IPR022648">
    <property type="entry name" value="Pr_cel_nuc_antig_N"/>
</dbReference>
<dbReference type="GO" id="GO:0006275">
    <property type="term" value="P:regulation of DNA replication"/>
    <property type="evidence" value="ECO:0007669"/>
    <property type="project" value="InterPro"/>
</dbReference>
<dbReference type="HAMAP" id="MF_00317">
    <property type="entry name" value="DNApol_clamp_arch"/>
    <property type="match status" value="1"/>
</dbReference>
<dbReference type="GO" id="GO:0019985">
    <property type="term" value="P:translesion synthesis"/>
    <property type="evidence" value="ECO:0007669"/>
    <property type="project" value="TreeGrafter"/>
</dbReference>
<dbReference type="AlphaFoldDB" id="A0A6C0LYL5"/>
<dbReference type="EMBL" id="MN740583">
    <property type="protein sequence ID" value="QHU35125.1"/>
    <property type="molecule type" value="Genomic_DNA"/>
</dbReference>
<name>A0A6C0LYL5_9ZZZZ</name>
<dbReference type="PANTHER" id="PTHR11352:SF0">
    <property type="entry name" value="PROLIFERATING CELL NUCLEAR ANTIGEN"/>
    <property type="match status" value="1"/>
</dbReference>
<dbReference type="InterPro" id="IPR022649">
    <property type="entry name" value="Pr_cel_nuc_antig_C"/>
</dbReference>
<dbReference type="NCBIfam" id="TIGR00590">
    <property type="entry name" value="pcna"/>
    <property type="match status" value="1"/>
</dbReference>
<protein>
    <recommendedName>
        <fullName evidence="6">Proliferating cell nuclear antigen PCNA N-terminal domain-containing protein</fullName>
    </recommendedName>
</protein>
<sequence length="277" mass="31243">MTSVEQDISKEETTQVTSEYLFELKTVQSSAFRVLVEALKEILTDANIELDENGLKVMAMDPTHTVLVHLKLDSNKFEKYYCANKLTIGVSMLCLFKLIKTMNNNDTLSLYIEKDDTNRLGIRIENGEKNSVTKYKLNLMDLPEEKIDIPPASFESVLTMPSNDFQKSCRDMAQIADNMEIKSVGNQLIFSCKGEFATQDTIIGETHTGMSFIQNSNPEEVVQGVFALKHLVLFTKCTNLCQQIELYLKNDYPLIIKYQVASLGNVKLCLAPKATNL</sequence>